<dbReference type="AlphaFoldDB" id="A0A1Y2G8P3"/>
<dbReference type="GeneID" id="33567645"/>
<organism evidence="1 2">
    <name type="scientific">Lobosporangium transversale</name>
    <dbReference type="NCBI Taxonomy" id="64571"/>
    <lineage>
        <taxon>Eukaryota</taxon>
        <taxon>Fungi</taxon>
        <taxon>Fungi incertae sedis</taxon>
        <taxon>Mucoromycota</taxon>
        <taxon>Mortierellomycotina</taxon>
        <taxon>Mortierellomycetes</taxon>
        <taxon>Mortierellales</taxon>
        <taxon>Mortierellaceae</taxon>
        <taxon>Lobosporangium</taxon>
    </lineage>
</organism>
<evidence type="ECO:0000313" key="2">
    <source>
        <dbReference type="Proteomes" id="UP000193648"/>
    </source>
</evidence>
<gene>
    <name evidence="1" type="ORF">BCR41DRAFT_362955</name>
</gene>
<evidence type="ECO:0000313" key="1">
    <source>
        <dbReference type="EMBL" id="ORZ04334.1"/>
    </source>
</evidence>
<evidence type="ECO:0008006" key="3">
    <source>
        <dbReference type="Google" id="ProtNLM"/>
    </source>
</evidence>
<dbReference type="Gene3D" id="3.80.10.10">
    <property type="entry name" value="Ribonuclease Inhibitor"/>
    <property type="match status" value="1"/>
</dbReference>
<dbReference type="SUPFAM" id="SSF81383">
    <property type="entry name" value="F-box domain"/>
    <property type="match status" value="1"/>
</dbReference>
<proteinExistence type="predicted"/>
<accession>A0A1Y2G8P3</accession>
<name>A0A1Y2G8P3_9FUNG</name>
<sequence>MMDNPKLNPLKMPEIISLIGTFLDRKDVLCCIRVSKAFHDTLFKFLWKEINVKLQCPTTKALENNKKYIEELVFQYSFPKEYRSLQGCAHLQHINYSGLSRHSSDLYDLSNLIKAHRSTITKISFCGSSLREIWGALVKCIHLETLVIIDTKISNDEFNLFSQVCKSLKRLEMYIVSIELPLGFLSDDTDAFIFPNMTTLFFEFVEISNPPHPYTATHCFGIFIRRCPGLRLVSLSDFYMENFLERDQDYIDFERAASLHHPCMLINPQELYLTMETRDEDMAALLKQMTGLRELHILNCDFGPLSMRELLAEEREILKDGFIVRESGCRRLCDTIEQLTINSQSERANGIVQAILSNCPRLKHLRGSKITVTEIVDGAEWVSIGLITLTIQLESDVDTETEEGMEKQRAVFRQLGKLTQLTGLGLTGQGFGSRDVRTLDLSLRAGLDELINLKRLGMLLLQYDEHQQIQLEDAEWIVTNWPNIKHWYGVVSNEPGPRRLVTEFLQSHDIVVLFPNHGSLEF</sequence>
<dbReference type="InterPro" id="IPR032675">
    <property type="entry name" value="LRR_dom_sf"/>
</dbReference>
<dbReference type="InterPro" id="IPR036047">
    <property type="entry name" value="F-box-like_dom_sf"/>
</dbReference>
<keyword evidence="2" id="KW-1185">Reference proteome</keyword>
<protein>
    <recommendedName>
        <fullName evidence="3">F-box domain-containing protein</fullName>
    </recommendedName>
</protein>
<dbReference type="InParanoid" id="A0A1Y2G8P3"/>
<dbReference type="Proteomes" id="UP000193648">
    <property type="component" value="Unassembled WGS sequence"/>
</dbReference>
<dbReference type="EMBL" id="MCFF01000058">
    <property type="protein sequence ID" value="ORZ04334.1"/>
    <property type="molecule type" value="Genomic_DNA"/>
</dbReference>
<comment type="caution">
    <text evidence="1">The sequence shown here is derived from an EMBL/GenBank/DDBJ whole genome shotgun (WGS) entry which is preliminary data.</text>
</comment>
<reference evidence="1 2" key="1">
    <citation type="submission" date="2016-07" db="EMBL/GenBank/DDBJ databases">
        <title>Pervasive Adenine N6-methylation of Active Genes in Fungi.</title>
        <authorList>
            <consortium name="DOE Joint Genome Institute"/>
            <person name="Mondo S.J."/>
            <person name="Dannebaum R.O."/>
            <person name="Kuo R.C."/>
            <person name="Labutti K."/>
            <person name="Haridas S."/>
            <person name="Kuo A."/>
            <person name="Salamov A."/>
            <person name="Ahrendt S.R."/>
            <person name="Lipzen A."/>
            <person name="Sullivan W."/>
            <person name="Andreopoulos W.B."/>
            <person name="Clum A."/>
            <person name="Lindquist E."/>
            <person name="Daum C."/>
            <person name="Ramamoorthy G.K."/>
            <person name="Gryganskyi A."/>
            <person name="Culley D."/>
            <person name="Magnuson J.K."/>
            <person name="James T.Y."/>
            <person name="O'Malley M.A."/>
            <person name="Stajich J.E."/>
            <person name="Spatafora J.W."/>
            <person name="Visel A."/>
            <person name="Grigoriev I.V."/>
        </authorList>
    </citation>
    <scope>NUCLEOTIDE SEQUENCE [LARGE SCALE GENOMIC DNA]</scope>
    <source>
        <strain evidence="1 2">NRRL 3116</strain>
    </source>
</reference>
<dbReference type="SUPFAM" id="SSF52047">
    <property type="entry name" value="RNI-like"/>
    <property type="match status" value="1"/>
</dbReference>
<dbReference type="RefSeq" id="XP_021876492.1">
    <property type="nucleotide sequence ID" value="XM_022025802.1"/>
</dbReference>